<dbReference type="KEGG" id="reb:XU06_27685"/>
<evidence type="ECO:0000313" key="3">
    <source>
        <dbReference type="EMBL" id="KAB2581730.1"/>
    </source>
</evidence>
<dbReference type="PANTHER" id="PTHR43664">
    <property type="entry name" value="MONOAMINE OXIDASE-RELATED"/>
    <property type="match status" value="1"/>
</dbReference>
<dbReference type="Gene3D" id="3.10.129.10">
    <property type="entry name" value="Hotdog Thioesterase"/>
    <property type="match status" value="1"/>
</dbReference>
<evidence type="ECO:0000313" key="4">
    <source>
        <dbReference type="EMBL" id="WGV49375.2"/>
    </source>
</evidence>
<organism evidence="3 5">
    <name type="scientific">Rhodococcus erythropolis</name>
    <name type="common">Arthrobacter picolinophilus</name>
    <dbReference type="NCBI Taxonomy" id="1833"/>
    <lineage>
        <taxon>Bacteria</taxon>
        <taxon>Bacillati</taxon>
        <taxon>Actinomycetota</taxon>
        <taxon>Actinomycetes</taxon>
        <taxon>Mycobacteriales</taxon>
        <taxon>Nocardiaceae</taxon>
        <taxon>Rhodococcus</taxon>
        <taxon>Rhodococcus erythropolis group</taxon>
    </lineage>
</organism>
<evidence type="ECO:0000256" key="1">
    <source>
        <dbReference type="ARBA" id="ARBA00005254"/>
    </source>
</evidence>
<dbReference type="OMA" id="IAHGPMT"/>
<accession>A0A0E4ACL5</accession>
<reference evidence="4" key="2">
    <citation type="submission" date="2023-08" db="EMBL/GenBank/DDBJ databases">
        <title>Isolation and Characterization of Rhodococcus erythropolis MGMM8.</title>
        <authorList>
            <person name="Diabankana R.G.C."/>
            <person name="Afordoanyi D.M."/>
            <person name="Validov S.Z."/>
        </authorList>
    </citation>
    <scope>NUCLEOTIDE SEQUENCE</scope>
    <source>
        <strain evidence="4">MGMM8</strain>
    </source>
</reference>
<evidence type="ECO:0000259" key="2">
    <source>
        <dbReference type="Pfam" id="PF01575"/>
    </source>
</evidence>
<dbReference type="GeneID" id="57484409"/>
<dbReference type="InterPro" id="IPR002539">
    <property type="entry name" value="MaoC-like_dom"/>
</dbReference>
<reference evidence="3 5" key="1">
    <citation type="journal article" date="2017" name="Poromechanics V (2013)">
        <title>Genomic Characterization of the Arsenic-Tolerant Actinobacterium, &lt;i&gt;Rhodococcus erythropolis&lt;/i&gt; S43.</title>
        <authorList>
            <person name="Retamal-Morales G."/>
            <person name="Mehnert M."/>
            <person name="Schwabe R."/>
            <person name="Tischler D."/>
            <person name="Schloemann M."/>
            <person name="Levican G.J."/>
        </authorList>
    </citation>
    <scope>NUCLEOTIDE SEQUENCE [LARGE SCALE GENOMIC DNA]</scope>
    <source>
        <strain evidence="3 5">S43</strain>
    </source>
</reference>
<dbReference type="Pfam" id="PF01575">
    <property type="entry name" value="MaoC_dehydratas"/>
    <property type="match status" value="1"/>
</dbReference>
<feature type="domain" description="MaoC-like" evidence="2">
    <location>
        <begin position="18"/>
        <end position="113"/>
    </location>
</feature>
<dbReference type="InterPro" id="IPR029069">
    <property type="entry name" value="HotDog_dom_sf"/>
</dbReference>
<dbReference type="RefSeq" id="WP_020909637.1">
    <property type="nucleotide sequence ID" value="NZ_BHXB01000001.1"/>
</dbReference>
<sequence>MITKSFEEISVGDIAVTDPRVVTEDYVRSFADLTWDRHPLHLDPDYAQQTRFGRQIAHGALMLSTLLGLVELDPRYLQCFYGLDHVRFHRPTYLGDSVHAVSEVLSVRPRSDGETAIVTSKGSLVNQDGDLVFSGEFSFLVGETHSLDLEVGAR</sequence>
<dbReference type="EMBL" id="MRBO01000799">
    <property type="protein sequence ID" value="KAB2581730.1"/>
    <property type="molecule type" value="Genomic_DNA"/>
</dbReference>
<proteinExistence type="inferred from homology"/>
<dbReference type="AlphaFoldDB" id="A0A0E4ACL5"/>
<dbReference type="EMBL" id="CP124545">
    <property type="protein sequence ID" value="WGV49375.2"/>
    <property type="molecule type" value="Genomic_DNA"/>
</dbReference>
<dbReference type="Proteomes" id="UP000325576">
    <property type="component" value="Unassembled WGS sequence"/>
</dbReference>
<name>A0A0E4ACL5_RHOER</name>
<gene>
    <name evidence="3" type="ORF">BS297_29365</name>
    <name evidence="4" type="ORF">QIE55_28250</name>
</gene>
<dbReference type="PANTHER" id="PTHR43664:SF1">
    <property type="entry name" value="BETA-METHYLMALYL-COA DEHYDRATASE"/>
    <property type="match status" value="1"/>
</dbReference>
<dbReference type="SUPFAM" id="SSF54637">
    <property type="entry name" value="Thioesterase/thiol ester dehydrase-isomerase"/>
    <property type="match status" value="1"/>
</dbReference>
<comment type="similarity">
    <text evidence="1">Belongs to the enoyl-CoA hydratase/isomerase family.</text>
</comment>
<dbReference type="InterPro" id="IPR052342">
    <property type="entry name" value="MCH/BMMD"/>
</dbReference>
<protein>
    <submittedName>
        <fullName evidence="3">Acyl dehydratase</fullName>
    </submittedName>
    <submittedName>
        <fullName evidence="4">MaoC/PaaZ C-terminal domain-containing protein</fullName>
    </submittedName>
</protein>
<evidence type="ECO:0000313" key="5">
    <source>
        <dbReference type="Proteomes" id="UP000325576"/>
    </source>
</evidence>
<dbReference type="Proteomes" id="UP001230933">
    <property type="component" value="Chromosome"/>
</dbReference>